<feature type="transmembrane region" description="Helical" evidence="1">
    <location>
        <begin position="103"/>
        <end position="124"/>
    </location>
</feature>
<sequence>MSQASGLVNTDIKAKRNEFYFCPPKFIDDILRRACKDERDMPLIYLFFNITCLTLPGAAVVFYLGTNTAGAIYFLINLFTFQERFTLGLHFASHRSLFRSRVLNGWAPYVLSPFFGIPSGIYFIHHCVMHHVENNVFPWDVSSTEPYQRDNFLHFLHYWMRFLLAIWVELPYYAWKRGRKGLAVYGACCVLGFMVAIYFLYQANSIATFWVFLLPTFVCSLLLMFGNWSQHIFVDPKKPDCNYHLTYNIINTPLNQKTFNDGYHLEHHVQSRRHWSELPESFMKNLDKYAQEDCVVFSGLDFMAVGMLVILRQYKVLANRFVQLKSPPLNPTQIETLLRSRLVPIHRKQQ</sequence>
<protein>
    <recommendedName>
        <fullName evidence="2">Fatty acid desaturase domain-containing protein</fullName>
    </recommendedName>
</protein>
<feature type="transmembrane region" description="Helical" evidence="1">
    <location>
        <begin position="156"/>
        <end position="175"/>
    </location>
</feature>
<proteinExistence type="predicted"/>
<dbReference type="InterPro" id="IPR005804">
    <property type="entry name" value="FA_desaturase_dom"/>
</dbReference>
<dbReference type="Pfam" id="PF00487">
    <property type="entry name" value="FA_desaturase"/>
    <property type="match status" value="1"/>
</dbReference>
<dbReference type="EMBL" id="HBEO01007935">
    <property type="protein sequence ID" value="CAD8475015.1"/>
    <property type="molecule type" value="Transcribed_RNA"/>
</dbReference>
<evidence type="ECO:0000313" key="3">
    <source>
        <dbReference type="EMBL" id="CAD8475015.1"/>
    </source>
</evidence>
<name>A0A7S0HG02_9CRYP</name>
<evidence type="ECO:0000259" key="2">
    <source>
        <dbReference type="Pfam" id="PF00487"/>
    </source>
</evidence>
<keyword evidence="1" id="KW-0472">Membrane</keyword>
<keyword evidence="1" id="KW-1133">Transmembrane helix</keyword>
<feature type="transmembrane region" description="Helical" evidence="1">
    <location>
        <begin position="207"/>
        <end position="228"/>
    </location>
</feature>
<reference evidence="3" key="1">
    <citation type="submission" date="2021-01" db="EMBL/GenBank/DDBJ databases">
        <authorList>
            <person name="Corre E."/>
            <person name="Pelletier E."/>
            <person name="Niang G."/>
            <person name="Scheremetjew M."/>
            <person name="Finn R."/>
            <person name="Kale V."/>
            <person name="Holt S."/>
            <person name="Cochrane G."/>
            <person name="Meng A."/>
            <person name="Brown T."/>
            <person name="Cohen L."/>
        </authorList>
    </citation>
    <scope>NUCLEOTIDE SEQUENCE</scope>
    <source>
        <strain evidence="3">CCMP325</strain>
    </source>
</reference>
<dbReference type="AlphaFoldDB" id="A0A7S0HG02"/>
<evidence type="ECO:0000256" key="1">
    <source>
        <dbReference type="SAM" id="Phobius"/>
    </source>
</evidence>
<keyword evidence="1" id="KW-0812">Transmembrane</keyword>
<dbReference type="PANTHER" id="PTHR36459">
    <property type="entry name" value="ORF"/>
    <property type="match status" value="1"/>
</dbReference>
<gene>
    <name evidence="3" type="ORF">HPHI1048_LOCUS5545</name>
</gene>
<feature type="domain" description="Fatty acid desaturase" evidence="2">
    <location>
        <begin position="73"/>
        <end position="284"/>
    </location>
</feature>
<feature type="transmembrane region" description="Helical" evidence="1">
    <location>
        <begin position="182"/>
        <end position="201"/>
    </location>
</feature>
<organism evidence="3">
    <name type="scientific">Hanusia phi</name>
    <dbReference type="NCBI Taxonomy" id="3032"/>
    <lineage>
        <taxon>Eukaryota</taxon>
        <taxon>Cryptophyceae</taxon>
        <taxon>Pyrenomonadales</taxon>
        <taxon>Geminigeraceae</taxon>
        <taxon>Hanusia</taxon>
    </lineage>
</organism>
<dbReference type="GO" id="GO:0006629">
    <property type="term" value="P:lipid metabolic process"/>
    <property type="evidence" value="ECO:0007669"/>
    <property type="project" value="InterPro"/>
</dbReference>
<dbReference type="PANTHER" id="PTHR36459:SF1">
    <property type="entry name" value="FATTY ACID DESATURASE DOMAIN-CONTAINING PROTEIN-RELATED"/>
    <property type="match status" value="1"/>
</dbReference>
<accession>A0A7S0HG02</accession>